<accession>A0AA38MS18</accession>
<reference evidence="1" key="1">
    <citation type="journal article" date="2023" name="G3 (Bethesda)">
        <title>Whole genome assemblies of Zophobas morio and Tenebrio molitor.</title>
        <authorList>
            <person name="Kaur S."/>
            <person name="Stinson S.A."/>
            <person name="diCenzo G.C."/>
        </authorList>
    </citation>
    <scope>NUCLEOTIDE SEQUENCE</scope>
    <source>
        <strain evidence="1">QUZm001</strain>
    </source>
</reference>
<organism evidence="1 2">
    <name type="scientific">Zophobas morio</name>
    <dbReference type="NCBI Taxonomy" id="2755281"/>
    <lineage>
        <taxon>Eukaryota</taxon>
        <taxon>Metazoa</taxon>
        <taxon>Ecdysozoa</taxon>
        <taxon>Arthropoda</taxon>
        <taxon>Hexapoda</taxon>
        <taxon>Insecta</taxon>
        <taxon>Pterygota</taxon>
        <taxon>Neoptera</taxon>
        <taxon>Endopterygota</taxon>
        <taxon>Coleoptera</taxon>
        <taxon>Polyphaga</taxon>
        <taxon>Cucujiformia</taxon>
        <taxon>Tenebrionidae</taxon>
        <taxon>Zophobas</taxon>
    </lineage>
</organism>
<dbReference type="Proteomes" id="UP001168821">
    <property type="component" value="Unassembled WGS sequence"/>
</dbReference>
<protein>
    <submittedName>
        <fullName evidence="1">Uncharacterized protein</fullName>
    </submittedName>
</protein>
<evidence type="ECO:0000313" key="2">
    <source>
        <dbReference type="Proteomes" id="UP001168821"/>
    </source>
</evidence>
<keyword evidence="2" id="KW-1185">Reference proteome</keyword>
<comment type="caution">
    <text evidence="1">The sequence shown here is derived from an EMBL/GenBank/DDBJ whole genome shotgun (WGS) entry which is preliminary data.</text>
</comment>
<sequence>MGKLQRKWWGLVTSFQKRADWWGYRKRKATVRRPGDKRLRVEVGRRMRLLQNETESARLHLEESENAQANELFEVSNQGFFCLRK</sequence>
<evidence type="ECO:0000313" key="1">
    <source>
        <dbReference type="EMBL" id="KAJ3665604.1"/>
    </source>
</evidence>
<proteinExistence type="predicted"/>
<gene>
    <name evidence="1" type="ORF">Zmor_001095</name>
</gene>
<dbReference type="AlphaFoldDB" id="A0AA38MS18"/>
<name>A0AA38MS18_9CUCU</name>
<dbReference type="EMBL" id="JALNTZ010000001">
    <property type="protein sequence ID" value="KAJ3665604.1"/>
    <property type="molecule type" value="Genomic_DNA"/>
</dbReference>